<dbReference type="Gene3D" id="3.40.50.10110">
    <property type="entry name" value="DNA polymerase III subunit chi"/>
    <property type="match status" value="1"/>
</dbReference>
<dbReference type="GO" id="GO:0003677">
    <property type="term" value="F:DNA binding"/>
    <property type="evidence" value="ECO:0007669"/>
    <property type="project" value="InterPro"/>
</dbReference>
<proteinExistence type="predicted"/>
<sequence length="148" mass="17065">MKQVTFYLLDQHVIINGLITMEQLACNLAVLHWRAGKRVLIACENYKQAIKLDNALWTQTPAAFIPHNLVGEGPQDGAPVEIYWPHQHRHVPRDLMVNLLPAYIDFALSFHEVIDFVPDEEYLKQLARKRYKAYRSVGFQLITAKPLS</sequence>
<dbReference type="EMBL" id="CP008985">
    <property type="protein sequence ID" value="AIN47202.1"/>
    <property type="molecule type" value="Genomic_DNA"/>
</dbReference>
<dbReference type="Pfam" id="PF04364">
    <property type="entry name" value="DNA_pol3_chi"/>
    <property type="match status" value="1"/>
</dbReference>
<dbReference type="SUPFAM" id="SSF102400">
    <property type="entry name" value="DNA polymerase III chi subunit"/>
    <property type="match status" value="1"/>
</dbReference>
<dbReference type="GO" id="GO:0006260">
    <property type="term" value="P:DNA replication"/>
    <property type="evidence" value="ECO:0007669"/>
    <property type="project" value="InterPro"/>
</dbReference>
<evidence type="ECO:0000313" key="1">
    <source>
        <dbReference type="EMBL" id="AIN47202.1"/>
    </source>
</evidence>
<dbReference type="KEGG" id="bcib:IM45_654"/>
<organism evidence="1 2">
    <name type="scientific">Candidatus Palibaumannia cicadellinicola</name>
    <dbReference type="NCBI Taxonomy" id="186490"/>
    <lineage>
        <taxon>Bacteria</taxon>
        <taxon>Pseudomonadati</taxon>
        <taxon>Pseudomonadota</taxon>
        <taxon>Gammaproteobacteria</taxon>
        <taxon>Candidatus Palibaumannia</taxon>
    </lineage>
</organism>
<dbReference type="Proteomes" id="UP000067325">
    <property type="component" value="Chromosome"/>
</dbReference>
<accession>A0A088MY31</accession>
<keyword evidence="1" id="KW-0808">Transferase</keyword>
<dbReference type="InterPro" id="IPR036768">
    <property type="entry name" value="PolIII_chi_sf"/>
</dbReference>
<keyword evidence="1" id="KW-0548">Nucleotidyltransferase</keyword>
<dbReference type="GO" id="GO:0003887">
    <property type="term" value="F:DNA-directed DNA polymerase activity"/>
    <property type="evidence" value="ECO:0007669"/>
    <property type="project" value="UniProtKB-EC"/>
</dbReference>
<evidence type="ECO:0000313" key="2">
    <source>
        <dbReference type="Proteomes" id="UP000067325"/>
    </source>
</evidence>
<dbReference type="InterPro" id="IPR007459">
    <property type="entry name" value="DNA_pol3_chi"/>
</dbReference>
<name>A0A088MY31_9GAMM</name>
<dbReference type="RefSeq" id="WP_038498439.1">
    <property type="nucleotide sequence ID" value="NZ_CP008985.1"/>
</dbReference>
<reference evidence="1 2" key="1">
    <citation type="journal article" date="2014" name="MBio">
        <title>Differential genome evolution between companion symbionts in an insect-bacterial symbiosis.</title>
        <authorList>
            <person name="Bennett G.M."/>
            <person name="McCutcheon J.P."/>
            <person name="MacDonald B.R."/>
            <person name="Romanovicz D."/>
            <person name="Moran N.A."/>
        </authorList>
    </citation>
    <scope>NUCLEOTIDE SEQUENCE [LARGE SCALE GENOMIC DNA]</scope>
    <source>
        <strain evidence="1 2">BGSS</strain>
    </source>
</reference>
<gene>
    <name evidence="1" type="ORF">IM45_654</name>
</gene>
<protein>
    <submittedName>
        <fullName evidence="1">DNA polymerase III chi subunit</fullName>
        <ecNumber evidence="1">2.7.7.7</ecNumber>
    </submittedName>
</protein>
<dbReference type="AlphaFoldDB" id="A0A088MY31"/>
<dbReference type="OrthoDB" id="5297568at2"/>
<dbReference type="EC" id="2.7.7.7" evidence="1"/>
<dbReference type="eggNOG" id="COG2927">
    <property type="taxonomic scope" value="Bacteria"/>
</dbReference>
<dbReference type="PANTHER" id="PTHR38767:SF1">
    <property type="entry name" value="DNA POLYMERASE III SUBUNIT CHI"/>
    <property type="match status" value="1"/>
</dbReference>
<dbReference type="GO" id="GO:0032298">
    <property type="term" value="P:positive regulation of DNA-templated DNA replication initiation"/>
    <property type="evidence" value="ECO:0007669"/>
    <property type="project" value="TreeGrafter"/>
</dbReference>
<dbReference type="PANTHER" id="PTHR38767">
    <property type="entry name" value="DNA POLYMERASE III SUBUNIT CHI"/>
    <property type="match status" value="1"/>
</dbReference>